<comment type="caution">
    <text evidence="1">The sequence shown here is derived from an EMBL/GenBank/DDBJ whole genome shotgun (WGS) entry which is preliminary data.</text>
</comment>
<organism evidence="1">
    <name type="scientific">Salmonella enterica subsp. enterica serovar Saintpaul</name>
    <dbReference type="NCBI Taxonomy" id="90105"/>
    <lineage>
        <taxon>Bacteria</taxon>
        <taxon>Pseudomonadati</taxon>
        <taxon>Pseudomonadota</taxon>
        <taxon>Gammaproteobacteria</taxon>
        <taxon>Enterobacterales</taxon>
        <taxon>Enterobacteriaceae</taxon>
        <taxon>Salmonella</taxon>
    </lineage>
</organism>
<name>A0A5W1U805_SALET</name>
<evidence type="ECO:0000313" key="1">
    <source>
        <dbReference type="EMBL" id="EBW2400680.1"/>
    </source>
</evidence>
<proteinExistence type="predicted"/>
<dbReference type="EMBL" id="AAHHTC010000002">
    <property type="protein sequence ID" value="EBW2400680.1"/>
    <property type="molecule type" value="Genomic_DNA"/>
</dbReference>
<dbReference type="AlphaFoldDB" id="A0A5W1U805"/>
<accession>A0A5W1U805</accession>
<reference evidence="1" key="1">
    <citation type="submission" date="2018-07" db="EMBL/GenBank/DDBJ databases">
        <authorList>
            <consortium name="GenomeTrakr network: Whole genome sequencing for foodborne pathogen traceback"/>
        </authorList>
    </citation>
    <scope>NUCLEOTIDE SEQUENCE</scope>
    <source>
        <strain evidence="1">CFSAN031837</strain>
    </source>
</reference>
<gene>
    <name evidence="1" type="ORF">AXR08_05210</name>
</gene>
<protein>
    <submittedName>
        <fullName evidence="1">SMI1/KNR4 family protein</fullName>
    </submittedName>
</protein>
<dbReference type="InterPro" id="IPR037883">
    <property type="entry name" value="Knr4/Smi1-like_sf"/>
</dbReference>
<sequence length="209" mass="24437">MTIDRIKQKLNEIKCKSLPLPPECNSLQFNSVISEADVYFFENKYKFTLPSDMKMFITTIGNGGPGPGFGLKPLNDESFYHPWFLAENGNEFDLSMQFPYTDEWNFEQLRVAMENNYENKDELMKYYFSIDRTPGCFQVCDWGNGGVALLVVNGDEYGKLWVDYRYTFGGVVPEILSDNLVEHISFCQWYEAWLDEIIMKVPLNQRKFR</sequence>
<dbReference type="SUPFAM" id="SSF160631">
    <property type="entry name" value="SMI1/KNR4-like"/>
    <property type="match status" value="1"/>
</dbReference>